<dbReference type="RefSeq" id="XP_007882181.1">
    <property type="nucleotide sequence ID" value="XM_007883990.1"/>
</dbReference>
<dbReference type="GO" id="GO:0005737">
    <property type="term" value="C:cytoplasm"/>
    <property type="evidence" value="ECO:0007669"/>
    <property type="project" value="TreeGrafter"/>
</dbReference>
<dbReference type="PANTHER" id="PTHR12835">
    <property type="entry name" value="BIOTIN PROTEIN LIGASE"/>
    <property type="match status" value="1"/>
</dbReference>
<dbReference type="AlphaFoldDB" id="A0A061H1M2"/>
<dbReference type="InterPro" id="IPR045864">
    <property type="entry name" value="aa-tRNA-synth_II/BPL/LPL"/>
</dbReference>
<organism evidence="2 3">
    <name type="scientific">Pseudozyma flocculosa PF-1</name>
    <dbReference type="NCBI Taxonomy" id="1277687"/>
    <lineage>
        <taxon>Eukaryota</taxon>
        <taxon>Fungi</taxon>
        <taxon>Dikarya</taxon>
        <taxon>Basidiomycota</taxon>
        <taxon>Ustilaginomycotina</taxon>
        <taxon>Ustilaginomycetes</taxon>
        <taxon>Ustilaginales</taxon>
        <taxon>Ustilaginaceae</taxon>
        <taxon>Pseudozyma</taxon>
    </lineage>
</organism>
<dbReference type="CDD" id="cd03144">
    <property type="entry name" value="GATase1_ScBLP_like"/>
    <property type="match status" value="1"/>
</dbReference>
<name>A0A061H1M2_9BASI</name>
<dbReference type="HOGENOM" id="CLU_006150_1_0_1"/>
<dbReference type="GeneID" id="19320525"/>
<protein>
    <recommendedName>
        <fullName evidence="1">BPL/LPL catalytic domain-containing protein</fullName>
    </recommendedName>
</protein>
<evidence type="ECO:0000313" key="2">
    <source>
        <dbReference type="EMBL" id="EPQ25994.1"/>
    </source>
</evidence>
<accession>A0A061H1M2</accession>
<proteinExistence type="predicted"/>
<dbReference type="PANTHER" id="PTHR12835:SF5">
    <property type="entry name" value="BIOTIN--PROTEIN LIGASE"/>
    <property type="match status" value="1"/>
</dbReference>
<dbReference type="InterPro" id="IPR004143">
    <property type="entry name" value="BPL_LPL_catalytic"/>
</dbReference>
<dbReference type="InterPro" id="IPR019197">
    <property type="entry name" value="Biotin-prot_ligase_N"/>
</dbReference>
<dbReference type="Gene3D" id="3.30.930.10">
    <property type="entry name" value="Bira Bifunctional Protein, Domain 2"/>
    <property type="match status" value="1"/>
</dbReference>
<dbReference type="Proteomes" id="UP000053664">
    <property type="component" value="Unassembled WGS sequence"/>
</dbReference>
<dbReference type="GO" id="GO:0004077">
    <property type="term" value="F:biotin--[biotin carboxyl-carrier protein] ligase activity"/>
    <property type="evidence" value="ECO:0007669"/>
    <property type="project" value="TreeGrafter"/>
</dbReference>
<dbReference type="eggNOG" id="KOG1536">
    <property type="taxonomic scope" value="Eukaryota"/>
</dbReference>
<dbReference type="PROSITE" id="PS51733">
    <property type="entry name" value="BPL_LPL_CATALYTIC"/>
    <property type="match status" value="1"/>
</dbReference>
<dbReference type="SUPFAM" id="SSF55681">
    <property type="entry name" value="Class II aaRS and biotin synthetases"/>
    <property type="match status" value="1"/>
</dbReference>
<feature type="domain" description="BPL/LPL catalytic" evidence="1">
    <location>
        <begin position="569"/>
        <end position="809"/>
    </location>
</feature>
<evidence type="ECO:0000259" key="1">
    <source>
        <dbReference type="PROSITE" id="PS51733"/>
    </source>
</evidence>
<dbReference type="OrthoDB" id="10250105at2759"/>
<sequence>MSNVLVYSGPGVSSSALHHTLKTLKTLLPTYDVQTVNAKTLALDPWQQSTSLLVLPGGRDLPYVEELSRTHYRSDSSATTAAAGTARGEKAYEKVVEFVEQHGGSFCGICAGAYYASGHCAFELGSPIQVDGARPFLRFFPGTCSGTVYPGFVYESDKGARIVDLDLVRPLPDAPTPSQAERGVDAAKRWRCHYNGGGAFMDADSFRDMGVEVLVRYTAPGEEALELELDIDLNATAPAEAGRAPTQLPAKKPAYAGQAASVLCSVGKGKALLFGTHPEFPLLPWSQAVQLSASKDQVVGPDSQDASQAQRKQAELLHHEKRRLTWLRDVLAERLGLRAELPDWVVQGDAAKAATAVTGTTVPDSGEPKLLPIIVTSTDSRSFSTTLEALRQVATKNAAVVSHLSTESISQDGLQRDLIGSFKDSNDSIHLYRATGETADRLFQLCRSASYDAFSKPVLLSNKDAAVNDASDAPAEQEKEVDLDSVPKYLLCYPGQGGDPDLPDPTLLPHWNIAEYRRYLSQFGDAVKQLENEDGNWARWTRHGGGGGGGAGMSHFFGAGWAGSSSLGGSGSADPSSIRVGQTTLYGEMVTSTQTMLDKNFRFLSAFPVGTTFFATQQMSGRGRGSNRWISPRGCLQFSSVFKVPLEMAAKTVFLQYLSAMAIVEGIRIALGPTAAGREVASKIRIKWPNDVYAEVPIEGDDGEGEGEGAAAAAAPARTATFDHKGKRYAKMAGILVNSQFSGGKEFVLISGCGINCLNSRPTTSLLELVQLHNRSRPGTDADRLEEVSQEKLGAAILRVFESMWKTFLGSGGDFGPFVERYRRMWLHSDQEVVLGADALGGDGEAVKLGSAVDEGSKVRIVGISSDHGLLRAVRVGSSVTTWDERAWSSSSSRGGGYGVDEVIELQPDGNSFDMLKNMVRRKA</sequence>
<dbReference type="KEGG" id="pfp:PFL1_06449"/>
<reference evidence="2 3" key="1">
    <citation type="journal article" date="2013" name="Plant Cell">
        <title>The transition from a phytopathogenic smut ancestor to an anamorphic biocontrol agent deciphered by comparative whole-genome analysis.</title>
        <authorList>
            <person name="Lefebvre F."/>
            <person name="Joly D.L."/>
            <person name="Labbe C."/>
            <person name="Teichmann B."/>
            <person name="Linning R."/>
            <person name="Belzile F."/>
            <person name="Bakkeren G."/>
            <person name="Belanger R.R."/>
        </authorList>
    </citation>
    <scope>NUCLEOTIDE SEQUENCE [LARGE SCALE GENOMIC DNA]</scope>
    <source>
        <strain evidence="2 3">PF-1</strain>
    </source>
</reference>
<evidence type="ECO:0000313" key="3">
    <source>
        <dbReference type="Proteomes" id="UP000053664"/>
    </source>
</evidence>
<gene>
    <name evidence="2" type="ORF">PFL1_06449</name>
</gene>
<dbReference type="EMBL" id="KE361648">
    <property type="protein sequence ID" value="EPQ25994.1"/>
    <property type="molecule type" value="Genomic_DNA"/>
</dbReference>
<dbReference type="Pfam" id="PF09825">
    <property type="entry name" value="BPL_N"/>
    <property type="match status" value="1"/>
</dbReference>
<dbReference type="Pfam" id="PF03099">
    <property type="entry name" value="BPL_LplA_LipB"/>
    <property type="match status" value="1"/>
</dbReference>